<feature type="non-terminal residue" evidence="2">
    <location>
        <position position="101"/>
    </location>
</feature>
<sequence length="101" mass="11335">MRNIAAEERGMDELHRQKVGTSDTSPIPEPNPTLTSIPPNRAREMRIHRTCKPCKLSAQVNRSRVVASRLRMMSNIVSRRILMLIGTALRSSLGSKLSLLE</sequence>
<dbReference type="EMBL" id="KN840056">
    <property type="protein sequence ID" value="KIJ57906.1"/>
    <property type="molecule type" value="Genomic_DNA"/>
</dbReference>
<evidence type="ECO:0000256" key="1">
    <source>
        <dbReference type="SAM" id="MobiDB-lite"/>
    </source>
</evidence>
<dbReference type="AlphaFoldDB" id="A0A0C9W5L7"/>
<evidence type="ECO:0000313" key="2">
    <source>
        <dbReference type="EMBL" id="KIJ57906.1"/>
    </source>
</evidence>
<dbReference type="Proteomes" id="UP000053820">
    <property type="component" value="Unassembled WGS sequence"/>
</dbReference>
<name>A0A0C9W5L7_9AGAM</name>
<accession>A0A0C9W5L7</accession>
<feature type="compositionally biased region" description="Basic and acidic residues" evidence="1">
    <location>
        <begin position="1"/>
        <end position="16"/>
    </location>
</feature>
<protein>
    <submittedName>
        <fullName evidence="2">Uncharacterized protein</fullName>
    </submittedName>
</protein>
<evidence type="ECO:0000313" key="3">
    <source>
        <dbReference type="Proteomes" id="UP000053820"/>
    </source>
</evidence>
<dbReference type="HOGENOM" id="CLU_2298313_0_0_1"/>
<gene>
    <name evidence="2" type="ORF">HYDPIDRAFT_120191</name>
</gene>
<organism evidence="2 3">
    <name type="scientific">Hydnomerulius pinastri MD-312</name>
    <dbReference type="NCBI Taxonomy" id="994086"/>
    <lineage>
        <taxon>Eukaryota</taxon>
        <taxon>Fungi</taxon>
        <taxon>Dikarya</taxon>
        <taxon>Basidiomycota</taxon>
        <taxon>Agaricomycotina</taxon>
        <taxon>Agaricomycetes</taxon>
        <taxon>Agaricomycetidae</taxon>
        <taxon>Boletales</taxon>
        <taxon>Boletales incertae sedis</taxon>
        <taxon>Leucogyrophana</taxon>
    </lineage>
</organism>
<proteinExistence type="predicted"/>
<reference evidence="2 3" key="1">
    <citation type="submission" date="2014-04" db="EMBL/GenBank/DDBJ databases">
        <title>Evolutionary Origins and Diversification of the Mycorrhizal Mutualists.</title>
        <authorList>
            <consortium name="DOE Joint Genome Institute"/>
            <consortium name="Mycorrhizal Genomics Consortium"/>
            <person name="Kohler A."/>
            <person name="Kuo A."/>
            <person name="Nagy L.G."/>
            <person name="Floudas D."/>
            <person name="Copeland A."/>
            <person name="Barry K.W."/>
            <person name="Cichocki N."/>
            <person name="Veneault-Fourrey C."/>
            <person name="LaButti K."/>
            <person name="Lindquist E.A."/>
            <person name="Lipzen A."/>
            <person name="Lundell T."/>
            <person name="Morin E."/>
            <person name="Murat C."/>
            <person name="Riley R."/>
            <person name="Ohm R."/>
            <person name="Sun H."/>
            <person name="Tunlid A."/>
            <person name="Henrissat B."/>
            <person name="Grigoriev I.V."/>
            <person name="Hibbett D.S."/>
            <person name="Martin F."/>
        </authorList>
    </citation>
    <scope>NUCLEOTIDE SEQUENCE [LARGE SCALE GENOMIC DNA]</scope>
    <source>
        <strain evidence="2 3">MD-312</strain>
    </source>
</reference>
<feature type="region of interest" description="Disordered" evidence="1">
    <location>
        <begin position="1"/>
        <end position="41"/>
    </location>
</feature>
<keyword evidence="3" id="KW-1185">Reference proteome</keyword>